<dbReference type="Pfam" id="PF00842">
    <property type="entry name" value="Ala_racemase_C"/>
    <property type="match status" value="1"/>
</dbReference>
<dbReference type="RefSeq" id="WP_344569130.1">
    <property type="nucleotide sequence ID" value="NZ_BAAARJ010000019.1"/>
</dbReference>
<dbReference type="InterPro" id="IPR009006">
    <property type="entry name" value="Ala_racemase/Decarboxylase_C"/>
</dbReference>
<evidence type="ECO:0000256" key="2">
    <source>
        <dbReference type="ARBA" id="ARBA00022898"/>
    </source>
</evidence>
<comment type="similarity">
    <text evidence="4">Belongs to the alanine racemase family.</text>
</comment>
<comment type="function">
    <text evidence="4">Catalyzes the interconversion of L-alanine and D-alanine. May also act on other amino acids.</text>
</comment>
<dbReference type="NCBIfam" id="TIGR00492">
    <property type="entry name" value="alr"/>
    <property type="match status" value="1"/>
</dbReference>
<dbReference type="EC" id="5.1.1.1" evidence="4"/>
<evidence type="ECO:0000313" key="8">
    <source>
        <dbReference type="Proteomes" id="UP001501447"/>
    </source>
</evidence>
<feature type="modified residue" description="N6-(pyridoxal phosphate)lysine" evidence="4">
    <location>
        <position position="59"/>
    </location>
</feature>
<dbReference type="InterPro" id="IPR000821">
    <property type="entry name" value="Ala_racemase"/>
</dbReference>
<sequence length="421" mass="44306">MALDATQMAQRSGHQPPSGRPESRGPTYGEAVVDLGAIAHNASVLAERADGAALMAVVKADAFGHGAVPVARAALAHGASWLGVTSTAEALQLRRAGIQAPILSWMHLPTEDFAPAVLADVDLSATSVPHLAGVASGAERAGRTARVHLKIDTGLNRGGTPPSDWPALVEAARGYEREGLLRVVGVWSHLVHSDEPHHPTHLEQVERFEAAVARAREAGLRPELLHMANSAAGLAAPDTHFDLVRAGLGLYGVEPARGQDFGLRPAMTVRGWAIMARRVESGEGVSYGHTYITERPTGLLLVPLGFADGIPRAAAGQAEMWVAGQRRPMVGRVAMDQCVLDTGDASVDMGEEVVVFGPGDRGEPTVTEWAEWAGTIPHEVLTGIGGRVTRRYLPDPSEGTDDPASRPHTASSDVKEGAARV</sequence>
<feature type="domain" description="Alanine racemase C-terminal" evidence="6">
    <location>
        <begin position="266"/>
        <end position="393"/>
    </location>
</feature>
<reference evidence="7 8" key="1">
    <citation type="journal article" date="2019" name="Int. J. Syst. Evol. Microbiol.">
        <title>The Global Catalogue of Microorganisms (GCM) 10K type strain sequencing project: providing services to taxonomists for standard genome sequencing and annotation.</title>
        <authorList>
            <consortium name="The Broad Institute Genomics Platform"/>
            <consortium name="The Broad Institute Genome Sequencing Center for Infectious Disease"/>
            <person name="Wu L."/>
            <person name="Ma J."/>
        </authorList>
    </citation>
    <scope>NUCLEOTIDE SEQUENCE [LARGE SCALE GENOMIC DNA]</scope>
    <source>
        <strain evidence="7 8">JCM 16373</strain>
    </source>
</reference>
<protein>
    <recommendedName>
        <fullName evidence="4">Alanine racemase</fullName>
        <ecNumber evidence="4">5.1.1.1</ecNumber>
    </recommendedName>
</protein>
<organism evidence="7 8">
    <name type="scientific">Streptomyces axinellae</name>
    <dbReference type="NCBI Taxonomy" id="552788"/>
    <lineage>
        <taxon>Bacteria</taxon>
        <taxon>Bacillati</taxon>
        <taxon>Actinomycetota</taxon>
        <taxon>Actinomycetes</taxon>
        <taxon>Kitasatosporales</taxon>
        <taxon>Streptomycetaceae</taxon>
        <taxon>Streptomyces</taxon>
    </lineage>
</organism>
<dbReference type="PANTHER" id="PTHR30511">
    <property type="entry name" value="ALANINE RACEMASE"/>
    <property type="match status" value="1"/>
</dbReference>
<comment type="pathway">
    <text evidence="4">Amino-acid biosynthesis; D-alanine biosynthesis; D-alanine from L-alanine: step 1/1.</text>
</comment>
<dbReference type="HAMAP" id="MF_01201">
    <property type="entry name" value="Ala_racemase"/>
    <property type="match status" value="1"/>
</dbReference>
<accession>A0ABN3QND5</accession>
<dbReference type="EMBL" id="BAAARJ010000019">
    <property type="protein sequence ID" value="GAA2630590.1"/>
    <property type="molecule type" value="Genomic_DNA"/>
</dbReference>
<keyword evidence="8" id="KW-1185">Reference proteome</keyword>
<dbReference type="InterPro" id="IPR011079">
    <property type="entry name" value="Ala_racemase_C"/>
</dbReference>
<name>A0ABN3QND5_9ACTN</name>
<comment type="caution">
    <text evidence="7">The sequence shown here is derived from an EMBL/GenBank/DDBJ whole genome shotgun (WGS) entry which is preliminary data.</text>
</comment>
<evidence type="ECO:0000259" key="6">
    <source>
        <dbReference type="SMART" id="SM01005"/>
    </source>
</evidence>
<feature type="region of interest" description="Disordered" evidence="5">
    <location>
        <begin position="387"/>
        <end position="421"/>
    </location>
</feature>
<dbReference type="PRINTS" id="PR00992">
    <property type="entry name" value="ALARACEMASE"/>
</dbReference>
<evidence type="ECO:0000256" key="5">
    <source>
        <dbReference type="SAM" id="MobiDB-lite"/>
    </source>
</evidence>
<dbReference type="Pfam" id="PF01168">
    <property type="entry name" value="Ala_racemase_N"/>
    <property type="match status" value="1"/>
</dbReference>
<evidence type="ECO:0000256" key="3">
    <source>
        <dbReference type="ARBA" id="ARBA00023235"/>
    </source>
</evidence>
<evidence type="ECO:0000256" key="4">
    <source>
        <dbReference type="HAMAP-Rule" id="MF_01201"/>
    </source>
</evidence>
<evidence type="ECO:0000313" key="7">
    <source>
        <dbReference type="EMBL" id="GAA2630590.1"/>
    </source>
</evidence>
<dbReference type="InterPro" id="IPR001608">
    <property type="entry name" value="Ala_racemase_N"/>
</dbReference>
<feature type="binding site" evidence="4">
    <location>
        <position position="157"/>
    </location>
    <ligand>
        <name>substrate</name>
    </ligand>
</feature>
<keyword evidence="3 4" id="KW-0413">Isomerase</keyword>
<dbReference type="Gene3D" id="2.40.37.10">
    <property type="entry name" value="Lyase, Ornithine Decarboxylase, Chain A, domain 1"/>
    <property type="match status" value="1"/>
</dbReference>
<dbReference type="SMART" id="SM01005">
    <property type="entry name" value="Ala_racemase_C"/>
    <property type="match status" value="1"/>
</dbReference>
<dbReference type="SUPFAM" id="SSF50621">
    <property type="entry name" value="Alanine racemase C-terminal domain-like"/>
    <property type="match status" value="1"/>
</dbReference>
<dbReference type="Gene3D" id="3.20.20.10">
    <property type="entry name" value="Alanine racemase"/>
    <property type="match status" value="1"/>
</dbReference>
<feature type="binding site" evidence="4">
    <location>
        <position position="335"/>
    </location>
    <ligand>
        <name>substrate</name>
    </ligand>
</feature>
<gene>
    <name evidence="7" type="primary">alr_1</name>
    <name evidence="7" type="ORF">GCM10009863_52680</name>
</gene>
<evidence type="ECO:0000256" key="1">
    <source>
        <dbReference type="ARBA" id="ARBA00001933"/>
    </source>
</evidence>
<dbReference type="Proteomes" id="UP001501447">
    <property type="component" value="Unassembled WGS sequence"/>
</dbReference>
<comment type="catalytic activity">
    <reaction evidence="4">
        <text>L-alanine = D-alanine</text>
        <dbReference type="Rhea" id="RHEA:20249"/>
        <dbReference type="ChEBI" id="CHEBI:57416"/>
        <dbReference type="ChEBI" id="CHEBI:57972"/>
        <dbReference type="EC" id="5.1.1.1"/>
    </reaction>
</comment>
<feature type="active site" description="Proton acceptor; specific for D-alanine" evidence="4">
    <location>
        <position position="59"/>
    </location>
</feature>
<dbReference type="InterPro" id="IPR029066">
    <property type="entry name" value="PLP-binding_barrel"/>
</dbReference>
<feature type="active site" description="Proton acceptor; specific for L-alanine" evidence="4">
    <location>
        <position position="287"/>
    </location>
</feature>
<dbReference type="PANTHER" id="PTHR30511:SF0">
    <property type="entry name" value="ALANINE RACEMASE, CATABOLIC-RELATED"/>
    <property type="match status" value="1"/>
</dbReference>
<comment type="cofactor">
    <cofactor evidence="1 4">
        <name>pyridoxal 5'-phosphate</name>
        <dbReference type="ChEBI" id="CHEBI:597326"/>
    </cofactor>
</comment>
<keyword evidence="2 4" id="KW-0663">Pyridoxal phosphate</keyword>
<proteinExistence type="inferred from homology"/>
<dbReference type="SUPFAM" id="SSF51419">
    <property type="entry name" value="PLP-binding barrel"/>
    <property type="match status" value="1"/>
</dbReference>
<feature type="region of interest" description="Disordered" evidence="5">
    <location>
        <begin position="1"/>
        <end position="27"/>
    </location>
</feature>
<dbReference type="CDD" id="cd00430">
    <property type="entry name" value="PLPDE_III_AR"/>
    <property type="match status" value="1"/>
</dbReference>